<feature type="signal peptide" evidence="1">
    <location>
        <begin position="1"/>
        <end position="22"/>
    </location>
</feature>
<keyword evidence="1" id="KW-0732">Signal</keyword>
<dbReference type="AlphaFoldDB" id="A0AAC9TWM6"/>
<evidence type="ECO:0000313" key="2">
    <source>
        <dbReference type="EMBL" id="ASJ22714.1"/>
    </source>
</evidence>
<evidence type="ECO:0008006" key="4">
    <source>
        <dbReference type="Google" id="ProtNLM"/>
    </source>
</evidence>
<keyword evidence="3" id="KW-1185">Reference proteome</keyword>
<protein>
    <recommendedName>
        <fullName evidence="4">Lipoprotein</fullName>
    </recommendedName>
</protein>
<evidence type="ECO:0000313" key="3">
    <source>
        <dbReference type="Proteomes" id="UP000264880"/>
    </source>
</evidence>
<feature type="chain" id="PRO_5042106517" description="Lipoprotein" evidence="1">
    <location>
        <begin position="23"/>
        <end position="183"/>
    </location>
</feature>
<sequence>MQKQIKVLLTVIIALFLAVSCAKNNPNNPNNQEISIAAGSGNRNYRFLADETILYLDWTDPRKIDYFTTNWMNTFTDQTIYSTYAPTIIMGYTDDKANYYAANYPNTVRDRFKFATNVTDNGKEYIGGVYYDEASKYGNLWRLIYITENGEEQAFYGSGANDPNTIPESWVKYSYFFGYIKIN</sequence>
<evidence type="ECO:0000256" key="1">
    <source>
        <dbReference type="SAM" id="SignalP"/>
    </source>
</evidence>
<gene>
    <name evidence="2" type="ORF">BHAMNSH16_14105</name>
</gene>
<dbReference type="PROSITE" id="PS51257">
    <property type="entry name" value="PROKAR_LIPOPROTEIN"/>
    <property type="match status" value="1"/>
</dbReference>
<dbReference type="EMBL" id="CP019914">
    <property type="protein sequence ID" value="ASJ22714.1"/>
    <property type="molecule type" value="Genomic_DNA"/>
</dbReference>
<dbReference type="KEGG" id="bhp:BHAMNSH16_14105"/>
<proteinExistence type="predicted"/>
<name>A0AAC9TWM6_9SPIR</name>
<organism evidence="2 3">
    <name type="scientific">Brachyspira hampsonii</name>
    <dbReference type="NCBI Taxonomy" id="1287055"/>
    <lineage>
        <taxon>Bacteria</taxon>
        <taxon>Pseudomonadati</taxon>
        <taxon>Spirochaetota</taxon>
        <taxon>Spirochaetia</taxon>
        <taxon>Brachyspirales</taxon>
        <taxon>Brachyspiraceae</taxon>
        <taxon>Brachyspira</taxon>
    </lineage>
</organism>
<reference evidence="2 3" key="1">
    <citation type="submission" date="2017-02" db="EMBL/GenBank/DDBJ databases">
        <title>Complete genome sequence of Brachyspira hampsonii genomovar I strain NSH-16 (ATCC BAA-2463).</title>
        <authorList>
            <person name="Mirajkar N.S."/>
            <person name="Gebhart C.J."/>
        </authorList>
    </citation>
    <scope>NUCLEOTIDE SEQUENCE [LARGE SCALE GENOMIC DNA]</scope>
    <source>
        <strain evidence="2 3">NSH-16</strain>
    </source>
</reference>
<dbReference type="Proteomes" id="UP000264880">
    <property type="component" value="Chromosome"/>
</dbReference>
<accession>A0AAC9TWM6</accession>
<dbReference type="RefSeq" id="WP_069731401.1">
    <property type="nucleotide sequence ID" value="NZ_CP019914.1"/>
</dbReference>